<organism evidence="1 2">
    <name type="scientific">Marinobacter flavimaris</name>
    <dbReference type="NCBI Taxonomy" id="262076"/>
    <lineage>
        <taxon>Bacteria</taxon>
        <taxon>Pseudomonadati</taxon>
        <taxon>Pseudomonadota</taxon>
        <taxon>Gammaproteobacteria</taxon>
        <taxon>Pseudomonadales</taxon>
        <taxon>Marinobacteraceae</taxon>
        <taxon>Marinobacter</taxon>
    </lineage>
</organism>
<keyword evidence="2" id="KW-1185">Reference proteome</keyword>
<protein>
    <submittedName>
        <fullName evidence="1">Uncharacterized protein</fullName>
    </submittedName>
</protein>
<evidence type="ECO:0000313" key="1">
    <source>
        <dbReference type="EMBL" id="RDU39315.1"/>
    </source>
</evidence>
<comment type="caution">
    <text evidence="1">The sequence shown here is derived from an EMBL/GenBank/DDBJ whole genome shotgun (WGS) entry which is preliminary data.</text>
</comment>
<dbReference type="AlphaFoldDB" id="A0A3D8GY06"/>
<accession>A0A3D8GY06</accession>
<proteinExistence type="predicted"/>
<evidence type="ECO:0000313" key="2">
    <source>
        <dbReference type="Proteomes" id="UP000256431"/>
    </source>
</evidence>
<name>A0A3D8GY06_9GAMM</name>
<dbReference type="Proteomes" id="UP000256431">
    <property type="component" value="Unassembled WGS sequence"/>
</dbReference>
<dbReference type="RefSeq" id="WP_104271982.1">
    <property type="nucleotide sequence ID" value="NZ_PSSW01000013.1"/>
</dbReference>
<dbReference type="EMBL" id="QRDH01000012">
    <property type="protein sequence ID" value="RDU39315.1"/>
    <property type="molecule type" value="Genomic_DNA"/>
</dbReference>
<reference evidence="1 2" key="1">
    <citation type="submission" date="2018-08" db="EMBL/GenBank/DDBJ databases">
        <title>Genome sequence of Marinobacter flavimaris KCTC 12185.</title>
        <authorList>
            <person name="Chun J."/>
            <person name="Kim B.-Y."/>
            <person name="Choi S.-B."/>
            <person name="Kwak M.-J."/>
        </authorList>
    </citation>
    <scope>NUCLEOTIDE SEQUENCE [LARGE SCALE GENOMIC DNA]</scope>
    <source>
        <strain evidence="1 2">KCTC 12185</strain>
    </source>
</reference>
<gene>
    <name evidence="1" type="ORF">DXI23_18820</name>
</gene>
<sequence>MGGFLLMVTKHREGDFTLEVHNLFRYTGLSAMASSLADVLDAAVIELGLSVHEVGKVQISASPGERLDPDDGCHGKFFMGHLKIESDHEGVGRTYTNSRCWGI</sequence>